<reference evidence="2 3" key="1">
    <citation type="submission" date="2016-10" db="EMBL/GenBank/DDBJ databases">
        <authorList>
            <person name="de Groot N.N."/>
        </authorList>
    </citation>
    <scope>NUCLEOTIDE SEQUENCE [LARGE SCALE GENOMIC DNA]</scope>
    <source>
        <strain evidence="2 3">DSM 19938</strain>
    </source>
</reference>
<dbReference type="PANTHER" id="PTHR11373">
    <property type="entry name" value="DEOXYNUCLEOSIDE TRIPHOSPHATE TRIPHOSPHOHYDROLASE"/>
    <property type="match status" value="1"/>
</dbReference>
<dbReference type="GO" id="GO:0008832">
    <property type="term" value="F:dGTPase activity"/>
    <property type="evidence" value="ECO:0007669"/>
    <property type="project" value="TreeGrafter"/>
</dbReference>
<dbReference type="Pfam" id="PF01966">
    <property type="entry name" value="HD"/>
    <property type="match status" value="1"/>
</dbReference>
<dbReference type="InterPro" id="IPR003607">
    <property type="entry name" value="HD/PDEase_dom"/>
</dbReference>
<gene>
    <name evidence="2" type="ORF">SAMN04487995_1357</name>
</gene>
<evidence type="ECO:0000313" key="2">
    <source>
        <dbReference type="EMBL" id="SEI55991.1"/>
    </source>
</evidence>
<evidence type="ECO:0000259" key="1">
    <source>
        <dbReference type="SMART" id="SM00471"/>
    </source>
</evidence>
<keyword evidence="3" id="KW-1185">Reference proteome</keyword>
<dbReference type="PANTHER" id="PTHR11373:SF4">
    <property type="entry name" value="DEOXYNUCLEOSIDE TRIPHOSPHATE TRIPHOSPHOHYDROLASE SAMHD1"/>
    <property type="match status" value="1"/>
</dbReference>
<dbReference type="STRING" id="408657.SAMN04487995_1357"/>
<dbReference type="Gene3D" id="1.10.3210.10">
    <property type="entry name" value="Hypothetical protein af1432"/>
    <property type="match status" value="1"/>
</dbReference>
<protein>
    <submittedName>
        <fullName evidence="2">HD domain-containing protein</fullName>
    </submittedName>
</protein>
<organism evidence="2 3">
    <name type="scientific">Dyadobacter koreensis</name>
    <dbReference type="NCBI Taxonomy" id="408657"/>
    <lineage>
        <taxon>Bacteria</taxon>
        <taxon>Pseudomonadati</taxon>
        <taxon>Bacteroidota</taxon>
        <taxon>Cytophagia</taxon>
        <taxon>Cytophagales</taxon>
        <taxon>Spirosomataceae</taxon>
        <taxon>Dyadobacter</taxon>
    </lineage>
</organism>
<name>A0A1H6RJK5_9BACT</name>
<dbReference type="SMART" id="SM00471">
    <property type="entry name" value="HDc"/>
    <property type="match status" value="1"/>
</dbReference>
<sequence length="326" mass="37500">MYYQDTVYGQINIGDPVLIELMETKAMRRLHNILQHGITGFLGITHPVTRFEHSVGTMILARHFKASLQEQIAALLHDVSHTAFSHVTDHVFGTPTGESYHEVMKESYLKNSDIPKTLANHGFDWRDFIDDTKYPILEQSAPALCADRIDYFFRDSLSLGILSHEEVEYILSHLLIVNNQIVADDIIAARVLADRYMSADEKSWSDLQAIGLYELMARIIRRGVDINLISEMDVWQTDIELWNQLNKTTDSYLKRQISKLSAALRFEENLIDPLFEVTPRIRTIDPMVLVHGQLIPLSSSDPAYKSLRDDYLRRKQKTLSLRIVRC</sequence>
<evidence type="ECO:0000313" key="3">
    <source>
        <dbReference type="Proteomes" id="UP000199532"/>
    </source>
</evidence>
<dbReference type="OrthoDB" id="9814017at2"/>
<dbReference type="InterPro" id="IPR006674">
    <property type="entry name" value="HD_domain"/>
</dbReference>
<dbReference type="GO" id="GO:0006203">
    <property type="term" value="P:dGTP catabolic process"/>
    <property type="evidence" value="ECO:0007669"/>
    <property type="project" value="TreeGrafter"/>
</dbReference>
<dbReference type="AlphaFoldDB" id="A0A1H6RJK5"/>
<accession>A0A1H6RJK5</accession>
<dbReference type="EMBL" id="FNXY01000002">
    <property type="protein sequence ID" value="SEI55991.1"/>
    <property type="molecule type" value="Genomic_DNA"/>
</dbReference>
<dbReference type="SUPFAM" id="SSF109604">
    <property type="entry name" value="HD-domain/PDEase-like"/>
    <property type="match status" value="1"/>
</dbReference>
<dbReference type="InterPro" id="IPR050135">
    <property type="entry name" value="dGTPase-like"/>
</dbReference>
<dbReference type="Proteomes" id="UP000199532">
    <property type="component" value="Unassembled WGS sequence"/>
</dbReference>
<dbReference type="CDD" id="cd00077">
    <property type="entry name" value="HDc"/>
    <property type="match status" value="1"/>
</dbReference>
<dbReference type="RefSeq" id="WP_090333712.1">
    <property type="nucleotide sequence ID" value="NZ_FNXY01000002.1"/>
</dbReference>
<feature type="domain" description="HD/PDEase" evidence="1">
    <location>
        <begin position="46"/>
        <end position="161"/>
    </location>
</feature>
<proteinExistence type="predicted"/>